<evidence type="ECO:0000313" key="1">
    <source>
        <dbReference type="EMBL" id="CAG8665903.1"/>
    </source>
</evidence>
<organism evidence="1 2">
    <name type="scientific">Acaulospora colombiana</name>
    <dbReference type="NCBI Taxonomy" id="27376"/>
    <lineage>
        <taxon>Eukaryota</taxon>
        <taxon>Fungi</taxon>
        <taxon>Fungi incertae sedis</taxon>
        <taxon>Mucoromycota</taxon>
        <taxon>Glomeromycotina</taxon>
        <taxon>Glomeromycetes</taxon>
        <taxon>Diversisporales</taxon>
        <taxon>Acaulosporaceae</taxon>
        <taxon>Acaulospora</taxon>
    </lineage>
</organism>
<evidence type="ECO:0000313" key="2">
    <source>
        <dbReference type="Proteomes" id="UP000789525"/>
    </source>
</evidence>
<proteinExistence type="predicted"/>
<sequence length="171" mass="19168">MSTGYQPLALTPSTAGFGPASFYNNEDQDERDFHVGWKRRWPCWEGAQRLFQNNIGLLYIIASQLSGTCMNVIVKLLNSIDPPVPTFEFITYLFSITTMYETSVPHPIAGPPGVRHLLILRGLFGIYYSLVYLSLSDAIVITFLVPTTTAIAGYLLLHEALNRREIVAGRR</sequence>
<gene>
    <name evidence="1" type="ORF">ACOLOM_LOCUS8764</name>
</gene>
<reference evidence="1" key="1">
    <citation type="submission" date="2021-06" db="EMBL/GenBank/DDBJ databases">
        <authorList>
            <person name="Kallberg Y."/>
            <person name="Tangrot J."/>
            <person name="Rosling A."/>
        </authorList>
    </citation>
    <scope>NUCLEOTIDE SEQUENCE</scope>
    <source>
        <strain evidence="1">CL356</strain>
    </source>
</reference>
<keyword evidence="2" id="KW-1185">Reference proteome</keyword>
<dbReference type="Proteomes" id="UP000789525">
    <property type="component" value="Unassembled WGS sequence"/>
</dbReference>
<comment type="caution">
    <text evidence="1">The sequence shown here is derived from an EMBL/GenBank/DDBJ whole genome shotgun (WGS) entry which is preliminary data.</text>
</comment>
<dbReference type="EMBL" id="CAJVPT010023519">
    <property type="protein sequence ID" value="CAG8665903.1"/>
    <property type="molecule type" value="Genomic_DNA"/>
</dbReference>
<accession>A0ACA9NM25</accession>
<name>A0ACA9NM25_9GLOM</name>
<protein>
    <submittedName>
        <fullName evidence="1">511_t:CDS:1</fullName>
    </submittedName>
</protein>